<evidence type="ECO:0000313" key="3">
    <source>
        <dbReference type="Proteomes" id="UP000002668"/>
    </source>
</evidence>
<gene>
    <name evidence="2" type="ORF">LEMA_P086060.1</name>
</gene>
<dbReference type="EMBL" id="FP929135">
    <property type="protein sequence ID" value="CBX99367.1"/>
    <property type="molecule type" value="Genomic_DNA"/>
</dbReference>
<organism evidence="2 3">
    <name type="scientific">Leptosphaeria maculans (strain JN3 / isolate v23.1.3 / race Av1-4-5-6-7-8)</name>
    <name type="common">Blackleg fungus</name>
    <name type="synonym">Phoma lingam</name>
    <dbReference type="NCBI Taxonomy" id="985895"/>
    <lineage>
        <taxon>Eukaryota</taxon>
        <taxon>Fungi</taxon>
        <taxon>Dikarya</taxon>
        <taxon>Ascomycota</taxon>
        <taxon>Pezizomycotina</taxon>
        <taxon>Dothideomycetes</taxon>
        <taxon>Pleosporomycetidae</taxon>
        <taxon>Pleosporales</taxon>
        <taxon>Pleosporineae</taxon>
        <taxon>Leptosphaeriaceae</taxon>
        <taxon>Plenodomus</taxon>
        <taxon>Plenodomus lingam/Leptosphaeria maculans species complex</taxon>
    </lineage>
</organism>
<reference evidence="3" key="1">
    <citation type="journal article" date="2011" name="Nat. Commun.">
        <title>Effector diversification within compartments of the Leptosphaeria maculans genome affected by Repeat-Induced Point mutations.</title>
        <authorList>
            <person name="Rouxel T."/>
            <person name="Grandaubert J."/>
            <person name="Hane J.K."/>
            <person name="Hoede C."/>
            <person name="van de Wouw A.P."/>
            <person name="Couloux A."/>
            <person name="Dominguez V."/>
            <person name="Anthouard V."/>
            <person name="Bally P."/>
            <person name="Bourras S."/>
            <person name="Cozijnsen A.J."/>
            <person name="Ciuffetti L.M."/>
            <person name="Degrave A."/>
            <person name="Dilmaghani A."/>
            <person name="Duret L."/>
            <person name="Fudal I."/>
            <person name="Goodwin S.B."/>
            <person name="Gout L."/>
            <person name="Glaser N."/>
            <person name="Linglin J."/>
            <person name="Kema G.H.J."/>
            <person name="Lapalu N."/>
            <person name="Lawrence C.B."/>
            <person name="May K."/>
            <person name="Meyer M."/>
            <person name="Ollivier B."/>
            <person name="Poulain J."/>
            <person name="Schoch C.L."/>
            <person name="Simon A."/>
            <person name="Spatafora J.W."/>
            <person name="Stachowiak A."/>
            <person name="Turgeon B.G."/>
            <person name="Tyler B.M."/>
            <person name="Vincent D."/>
            <person name="Weissenbach J."/>
            <person name="Amselem J."/>
            <person name="Quesneville H."/>
            <person name="Oliver R.P."/>
            <person name="Wincker P."/>
            <person name="Balesdent M.-H."/>
            <person name="Howlett B.J."/>
        </authorList>
    </citation>
    <scope>NUCLEOTIDE SEQUENCE [LARGE SCALE GENOMIC DNA]</scope>
    <source>
        <strain evidence="3">JN3 / isolate v23.1.3 / race Av1-4-5-6-7-8</strain>
    </source>
</reference>
<feature type="region of interest" description="Disordered" evidence="1">
    <location>
        <begin position="28"/>
        <end position="74"/>
    </location>
</feature>
<sequence>MIHVTHVPMCHVTCTTYKIEPFMANKHRVGQAARSPEARPLPCHPRGPAPSSSAMLLPGLPRHCPGLPAGPRPP</sequence>
<dbReference type="AlphaFoldDB" id="E5A6X2"/>
<keyword evidence="3" id="KW-1185">Reference proteome</keyword>
<name>E5A6X2_LEPMJ</name>
<proteinExistence type="predicted"/>
<protein>
    <submittedName>
        <fullName evidence="2">Uncharacterized protein</fullName>
    </submittedName>
</protein>
<evidence type="ECO:0000313" key="2">
    <source>
        <dbReference type="EMBL" id="CBX99367.1"/>
    </source>
</evidence>
<dbReference type="HOGENOM" id="CLU_2688270_0_0_1"/>
<dbReference type="Proteomes" id="UP000002668">
    <property type="component" value="Genome"/>
</dbReference>
<dbReference type="InParanoid" id="E5A6X2"/>
<evidence type="ECO:0000256" key="1">
    <source>
        <dbReference type="SAM" id="MobiDB-lite"/>
    </source>
</evidence>
<dbReference type="VEuPathDB" id="FungiDB:LEMA_P086060.1"/>
<accession>E5A6X2</accession>